<reference evidence="1" key="1">
    <citation type="submission" date="2018-07" db="EMBL/GenBank/DDBJ databases">
        <title>Complete genome sequence of the cyanophage S-PRM1 isolated from Singapore coastal waters.</title>
        <authorList>
            <person name="Chenard C."/>
            <person name="Kolundzija S."/>
            <person name="Lauro F.M."/>
        </authorList>
    </citation>
    <scope>NUCLEOTIDE SEQUENCE [LARGE SCALE GENOMIC DNA]</scope>
</reference>
<organism evidence="1">
    <name type="scientific">Synechococcus virus S-PRM1</name>
    <dbReference type="NCBI Taxonomy" id="2100130"/>
    <lineage>
        <taxon>Viruses</taxon>
        <taxon>Duplodnaviria</taxon>
        <taxon>Heunggongvirae</taxon>
        <taxon>Uroviricota</taxon>
        <taxon>Caudoviricetes</taxon>
        <taxon>Pantevenvirales</taxon>
        <taxon>Kyanoviridae</taxon>
        <taxon>Makelovirus</taxon>
        <taxon>Makelovirus prm1</taxon>
    </lineage>
</organism>
<name>A0A346FK69_9CAUD</name>
<dbReference type="Proteomes" id="UP000259950">
    <property type="component" value="Segment"/>
</dbReference>
<dbReference type="EMBL" id="MH629685">
    <property type="protein sequence ID" value="AXN58374.1"/>
    <property type="molecule type" value="Genomic_DNA"/>
</dbReference>
<proteinExistence type="predicted"/>
<evidence type="ECO:0000313" key="1">
    <source>
        <dbReference type="EMBL" id="AXN58374.1"/>
    </source>
</evidence>
<dbReference type="RefSeq" id="YP_010097883.1">
    <property type="nucleotide sequence ID" value="NC_055761.1"/>
</dbReference>
<evidence type="ECO:0000313" key="2">
    <source>
        <dbReference type="Proteomes" id="UP000259950"/>
    </source>
</evidence>
<dbReference type="GeneID" id="65115550"/>
<protein>
    <submittedName>
        <fullName evidence="1">Uncharacterized protein</fullName>
    </submittedName>
</protein>
<keyword evidence="2" id="KW-1185">Reference proteome</keyword>
<dbReference type="KEGG" id="vg:65115550"/>
<accession>A0A346FK69</accession>
<sequence length="91" mass="10809">MTITYNPTVNDYVKWKDHEGWVYFKCSSYITIELGTTPKSDVQLVDGTHHRKNHILLVCYSQYWNELECVGTRDSMIDTYKSQEHRYSDPQ</sequence>